<dbReference type="InterPro" id="IPR036852">
    <property type="entry name" value="Peptidase_S8/S53_dom_sf"/>
</dbReference>
<dbReference type="PROSITE" id="PS00138">
    <property type="entry name" value="SUBTILASE_SER"/>
    <property type="match status" value="1"/>
</dbReference>
<dbReference type="PROSITE" id="PS51892">
    <property type="entry name" value="SUBTILASE"/>
    <property type="match status" value="1"/>
</dbReference>
<dbReference type="OrthoDB" id="19448at2759"/>
<dbReference type="InterPro" id="IPR000209">
    <property type="entry name" value="Peptidase_S8/S53_dom"/>
</dbReference>
<feature type="domain" description="Peptidase S8/S53" evidence="6">
    <location>
        <begin position="146"/>
        <end position="338"/>
    </location>
</feature>
<evidence type="ECO:0000256" key="1">
    <source>
        <dbReference type="ARBA" id="ARBA00011073"/>
    </source>
</evidence>
<evidence type="ECO:0000259" key="6">
    <source>
        <dbReference type="Pfam" id="PF00082"/>
    </source>
</evidence>
<dbReference type="AlphaFoldDB" id="A0A0C3S7X5"/>
<dbReference type="Pfam" id="PF05922">
    <property type="entry name" value="Inhibitor_I9"/>
    <property type="match status" value="1"/>
</dbReference>
<comment type="caution">
    <text evidence="5">Lacks conserved residue(s) required for the propagation of feature annotation.</text>
</comment>
<feature type="domain" description="Inhibitor I9" evidence="7">
    <location>
        <begin position="16"/>
        <end position="76"/>
    </location>
</feature>
<evidence type="ECO:0000256" key="5">
    <source>
        <dbReference type="PROSITE-ProRule" id="PRU01240"/>
    </source>
</evidence>
<sequence>TPLHVQSNDMPETTGYIVHLKEGVDKDVHFQWLQPQLSPDCEITHDYTIIHGYAGDFCQEAVDALRASDHVKRIEKVCDQALMEQSPWGLNRISQGKKLTTQDTRSDDFTYFFNDWSEVDIYFMETGYRLDHVEFEDRARWGFIRKETKKTGKHGTAVVSAAAGKTCGPAKHANIVACVVYRSATSKRKIPAVINMSFGFEDSSNDNTTFGDALEKGHSSNLKFAWCLTVADGIHVCAAAGNSGIDAKDVTPARVKGCNAIGSCSIEDKRLEKSNYGAIVKMFAPGENIYVAKYTAVDAYWYRGGTSYACPYVAGMIAYFLALHGNKPPADMTSFLQSIALCGVLEDIPEGTMNLLAYNALTGRGIMKDPYDV</sequence>
<dbReference type="GO" id="GO:0006508">
    <property type="term" value="P:proteolysis"/>
    <property type="evidence" value="ECO:0007669"/>
    <property type="project" value="UniProtKB-KW"/>
</dbReference>
<organism evidence="8 9">
    <name type="scientific">Phlebiopsis gigantea (strain 11061_1 CR5-6)</name>
    <name type="common">White-rot fungus</name>
    <name type="synonym">Peniophora gigantea</name>
    <dbReference type="NCBI Taxonomy" id="745531"/>
    <lineage>
        <taxon>Eukaryota</taxon>
        <taxon>Fungi</taxon>
        <taxon>Dikarya</taxon>
        <taxon>Basidiomycota</taxon>
        <taxon>Agaricomycotina</taxon>
        <taxon>Agaricomycetes</taxon>
        <taxon>Polyporales</taxon>
        <taxon>Phanerochaetaceae</taxon>
        <taxon>Phlebiopsis</taxon>
    </lineage>
</organism>
<evidence type="ECO:0000256" key="2">
    <source>
        <dbReference type="ARBA" id="ARBA00022670"/>
    </source>
</evidence>
<reference evidence="8 9" key="1">
    <citation type="journal article" date="2014" name="PLoS Genet.">
        <title>Analysis of the Phlebiopsis gigantea genome, transcriptome and secretome provides insight into its pioneer colonization strategies of wood.</title>
        <authorList>
            <person name="Hori C."/>
            <person name="Ishida T."/>
            <person name="Igarashi K."/>
            <person name="Samejima M."/>
            <person name="Suzuki H."/>
            <person name="Master E."/>
            <person name="Ferreira P."/>
            <person name="Ruiz-Duenas F.J."/>
            <person name="Held B."/>
            <person name="Canessa P."/>
            <person name="Larrondo L.F."/>
            <person name="Schmoll M."/>
            <person name="Druzhinina I.S."/>
            <person name="Kubicek C.P."/>
            <person name="Gaskell J.A."/>
            <person name="Kersten P."/>
            <person name="St John F."/>
            <person name="Glasner J."/>
            <person name="Sabat G."/>
            <person name="Splinter BonDurant S."/>
            <person name="Syed K."/>
            <person name="Yadav J."/>
            <person name="Mgbeahuruike A.C."/>
            <person name="Kovalchuk A."/>
            <person name="Asiegbu F.O."/>
            <person name="Lackner G."/>
            <person name="Hoffmeister D."/>
            <person name="Rencoret J."/>
            <person name="Gutierrez A."/>
            <person name="Sun H."/>
            <person name="Lindquist E."/>
            <person name="Barry K."/>
            <person name="Riley R."/>
            <person name="Grigoriev I.V."/>
            <person name="Henrissat B."/>
            <person name="Kues U."/>
            <person name="Berka R.M."/>
            <person name="Martinez A.T."/>
            <person name="Covert S.F."/>
            <person name="Blanchette R.A."/>
            <person name="Cullen D."/>
        </authorList>
    </citation>
    <scope>NUCLEOTIDE SEQUENCE [LARGE SCALE GENOMIC DNA]</scope>
    <source>
        <strain evidence="8 9">11061_1 CR5-6</strain>
    </source>
</reference>
<dbReference type="PANTHER" id="PTHR43806">
    <property type="entry name" value="PEPTIDASE S8"/>
    <property type="match status" value="1"/>
</dbReference>
<dbReference type="Gene3D" id="3.30.70.80">
    <property type="entry name" value="Peptidase S8 propeptide/proteinase inhibitor I9"/>
    <property type="match status" value="1"/>
</dbReference>
<dbReference type="HOGENOM" id="CLU_011263_1_1_1"/>
<dbReference type="SUPFAM" id="SSF52743">
    <property type="entry name" value="Subtilisin-like"/>
    <property type="match status" value="1"/>
</dbReference>
<dbReference type="STRING" id="745531.A0A0C3S7X5"/>
<dbReference type="Proteomes" id="UP000053257">
    <property type="component" value="Unassembled WGS sequence"/>
</dbReference>
<evidence type="ECO:0008006" key="10">
    <source>
        <dbReference type="Google" id="ProtNLM"/>
    </source>
</evidence>
<feature type="non-terminal residue" evidence="8">
    <location>
        <position position="1"/>
    </location>
</feature>
<evidence type="ECO:0000256" key="4">
    <source>
        <dbReference type="ARBA" id="ARBA00022825"/>
    </source>
</evidence>
<dbReference type="Pfam" id="PF00082">
    <property type="entry name" value="Peptidase_S8"/>
    <property type="match status" value="1"/>
</dbReference>
<dbReference type="InterPro" id="IPR023828">
    <property type="entry name" value="Peptidase_S8_Ser-AS"/>
</dbReference>
<keyword evidence="2" id="KW-0645">Protease</keyword>
<proteinExistence type="inferred from homology"/>
<evidence type="ECO:0000313" key="9">
    <source>
        <dbReference type="Proteomes" id="UP000053257"/>
    </source>
</evidence>
<dbReference type="GO" id="GO:0005615">
    <property type="term" value="C:extracellular space"/>
    <property type="evidence" value="ECO:0007669"/>
    <property type="project" value="TreeGrafter"/>
</dbReference>
<dbReference type="PANTHER" id="PTHR43806:SF11">
    <property type="entry name" value="CEREVISIN-RELATED"/>
    <property type="match status" value="1"/>
</dbReference>
<dbReference type="InterPro" id="IPR037045">
    <property type="entry name" value="S8pro/Inhibitor_I9_sf"/>
</dbReference>
<dbReference type="Gene3D" id="3.40.50.200">
    <property type="entry name" value="Peptidase S8/S53 domain"/>
    <property type="match status" value="1"/>
</dbReference>
<evidence type="ECO:0000313" key="8">
    <source>
        <dbReference type="EMBL" id="KIP07032.1"/>
    </source>
</evidence>
<dbReference type="InterPro" id="IPR010259">
    <property type="entry name" value="S8pro/Inhibitor_I9"/>
</dbReference>
<dbReference type="GO" id="GO:0004252">
    <property type="term" value="F:serine-type endopeptidase activity"/>
    <property type="evidence" value="ECO:0007669"/>
    <property type="project" value="InterPro"/>
</dbReference>
<comment type="similarity">
    <text evidence="1 5">Belongs to the peptidase S8 family.</text>
</comment>
<dbReference type="PRINTS" id="PR00723">
    <property type="entry name" value="SUBTILISIN"/>
</dbReference>
<dbReference type="InterPro" id="IPR050131">
    <property type="entry name" value="Peptidase_S8_subtilisin-like"/>
</dbReference>
<accession>A0A0C3S7X5</accession>
<protein>
    <recommendedName>
        <fullName evidence="10">Peptidase S8/S53 domain-containing protein</fullName>
    </recommendedName>
</protein>
<dbReference type="EMBL" id="KN840505">
    <property type="protein sequence ID" value="KIP07032.1"/>
    <property type="molecule type" value="Genomic_DNA"/>
</dbReference>
<keyword evidence="3" id="KW-0378">Hydrolase</keyword>
<dbReference type="InterPro" id="IPR015500">
    <property type="entry name" value="Peptidase_S8_subtilisin-rel"/>
</dbReference>
<keyword evidence="9" id="KW-1185">Reference proteome</keyword>
<evidence type="ECO:0000256" key="3">
    <source>
        <dbReference type="ARBA" id="ARBA00022801"/>
    </source>
</evidence>
<name>A0A0C3S7X5_PHLG1</name>
<gene>
    <name evidence="8" type="ORF">PHLGIDRAFT_71697</name>
</gene>
<keyword evidence="4" id="KW-0720">Serine protease</keyword>
<evidence type="ECO:0000259" key="7">
    <source>
        <dbReference type="Pfam" id="PF05922"/>
    </source>
</evidence>